<dbReference type="STRING" id="69293.ENSGACP00000013759"/>
<dbReference type="AlphaFoldDB" id="G3P835"/>
<keyword evidence="6" id="KW-0234">DNA repair</keyword>
<dbReference type="PANTHER" id="PTHR46677:SF1">
    <property type="entry name" value="SMC5-SMC6 COMPLEX LOCALIZATION FACTOR PROTEIN 1"/>
    <property type="match status" value="1"/>
</dbReference>
<dbReference type="GO" id="GO:0006281">
    <property type="term" value="P:DNA repair"/>
    <property type="evidence" value="ECO:0007669"/>
    <property type="project" value="UniProtKB-KW"/>
</dbReference>
<name>G3P835_GASAC</name>
<keyword evidence="4" id="KW-0677">Repeat</keyword>
<dbReference type="GO" id="GO:0032259">
    <property type="term" value="P:methylation"/>
    <property type="evidence" value="ECO:0007669"/>
    <property type="project" value="InterPro"/>
</dbReference>
<dbReference type="InParanoid" id="G3P835"/>
<dbReference type="InterPro" id="IPR036420">
    <property type="entry name" value="BRCT_dom_sf"/>
</dbReference>
<evidence type="ECO:0000313" key="11">
    <source>
        <dbReference type="Ensembl" id="ENSGACP00000013759.2"/>
    </source>
</evidence>
<dbReference type="InterPro" id="IPR057595">
    <property type="entry name" value="TopB1_SLF1_BRCT"/>
</dbReference>
<evidence type="ECO:0000256" key="6">
    <source>
        <dbReference type="ARBA" id="ARBA00023204"/>
    </source>
</evidence>
<dbReference type="InterPro" id="IPR002052">
    <property type="entry name" value="DNA_methylase_N6_adenine_CS"/>
</dbReference>
<reference evidence="11 12" key="1">
    <citation type="journal article" date="2021" name="G3 (Bethesda)">
        <title>Improved contiguity of the threespine stickleback genome using long-read sequencing.</title>
        <authorList>
            <person name="Nath S."/>
            <person name="Shaw D.E."/>
            <person name="White M.A."/>
        </authorList>
    </citation>
    <scope>NUCLEOTIDE SEQUENCE [LARGE SCALE GENOMIC DNA]</scope>
    <source>
        <strain evidence="11 12">Lake Benthic</strain>
    </source>
</reference>
<dbReference type="Bgee" id="ENSGACG00000010413">
    <property type="expression patterns" value="Expressed in intestinal epithelial cell and 2 other cell types or tissues"/>
</dbReference>
<evidence type="ECO:0000256" key="9">
    <source>
        <dbReference type="SAM" id="MobiDB-lite"/>
    </source>
</evidence>
<feature type="domain" description="TopBP1/SLF1 BRCT" evidence="10">
    <location>
        <begin position="1"/>
        <end position="70"/>
    </location>
</feature>
<dbReference type="GeneTree" id="ENSGT00940000158953"/>
<dbReference type="GO" id="GO:0008168">
    <property type="term" value="F:methyltransferase activity"/>
    <property type="evidence" value="ECO:0007669"/>
    <property type="project" value="InterPro"/>
</dbReference>
<dbReference type="GO" id="GO:0035861">
    <property type="term" value="C:site of double-strand break"/>
    <property type="evidence" value="ECO:0007669"/>
    <property type="project" value="TreeGrafter"/>
</dbReference>
<dbReference type="GO" id="GO:1990166">
    <property type="term" value="P:protein localization to site of double-strand break"/>
    <property type="evidence" value="ECO:0007669"/>
    <property type="project" value="TreeGrafter"/>
</dbReference>
<dbReference type="FunCoup" id="G3P835">
    <property type="interactions" value="410"/>
</dbReference>
<reference evidence="11" key="2">
    <citation type="submission" date="2025-08" db="UniProtKB">
        <authorList>
            <consortium name="Ensembl"/>
        </authorList>
    </citation>
    <scope>IDENTIFICATION</scope>
</reference>
<evidence type="ECO:0000256" key="1">
    <source>
        <dbReference type="ARBA" id="ARBA00004123"/>
    </source>
</evidence>
<organism evidence="11 12">
    <name type="scientific">Gasterosteus aculeatus aculeatus</name>
    <name type="common">three-spined stickleback</name>
    <dbReference type="NCBI Taxonomy" id="481459"/>
    <lineage>
        <taxon>Eukaryota</taxon>
        <taxon>Metazoa</taxon>
        <taxon>Chordata</taxon>
        <taxon>Craniata</taxon>
        <taxon>Vertebrata</taxon>
        <taxon>Euteleostomi</taxon>
        <taxon>Actinopterygii</taxon>
        <taxon>Neopterygii</taxon>
        <taxon>Teleostei</taxon>
        <taxon>Neoteleostei</taxon>
        <taxon>Acanthomorphata</taxon>
        <taxon>Eupercaria</taxon>
        <taxon>Perciformes</taxon>
        <taxon>Cottioidei</taxon>
        <taxon>Gasterosteales</taxon>
        <taxon>Gasterosteidae</taxon>
        <taxon>Gasterosteus</taxon>
    </lineage>
</organism>
<evidence type="ECO:0000256" key="2">
    <source>
        <dbReference type="ARBA" id="ARBA00004300"/>
    </source>
</evidence>
<sequence>MVREPSRRAMFKRLLKAGRAKVYHCPLPPHASVTHVMAKPVTEDSKSHNAPCYPVSHIVQHLFGSNCVDMKFNITNDVSAETTQDGFVDVDFSKLETELRDYIIRQDARPRLCLLEFLGYHDPHRPQPQGTETDFSNVGSMIECGLFTEALDSIKSAIFPGLLPPASYLVSLLEYAQQGNATSVFLRNFQQVMYNLLVTNPPWLPPSTVKKYLAQVLQCPRCKMGLWPFLETAISYCLSSDATCHPLPGPALPTLLHFHSDLLAFFLKLFQGELHSVTSGDFVPHESTGVSQASATGSLLYGTFWTVWERSTLLSRAVKQLIQLLVQAVSEDYAEREEVQKLHLAETLLDLLSVLVEFWCQQHFKLNQNLVEKGLKDLAEHFAVTSQDVSPEVLAELVVRICSTRLKLMIADAIFRSLCCRSGITVGDEPLSLKKMVLSYMPALENLAQRPSGACLRTKPTPHSRTSQGTRCSPQSSLVNENVPRGLNRVNAAGSAILQQNDGGERNALDLLSTSQREELLHSARLGDSTLRNDCSEALNLPLLEAGSSLLAHIIFSYQQERGLTGHSQPSDESHSPGLLLLRALGTHSHQTVTLGWTNQRAARLVEDAETLLELGRGSYLGQMSLAVRECKGENTLFLMEILEDLRSRGKGCTSG</sequence>
<reference evidence="11" key="3">
    <citation type="submission" date="2025-09" db="UniProtKB">
        <authorList>
            <consortium name="Ensembl"/>
        </authorList>
    </citation>
    <scope>IDENTIFICATION</scope>
</reference>
<evidence type="ECO:0000313" key="12">
    <source>
        <dbReference type="Proteomes" id="UP000007635"/>
    </source>
</evidence>
<dbReference type="PANTHER" id="PTHR46677">
    <property type="entry name" value="SMC5-SMC6 COMPLEX LOCALIZATION FACTOR PROTEIN 1"/>
    <property type="match status" value="1"/>
</dbReference>
<dbReference type="Proteomes" id="UP000007635">
    <property type="component" value="Chromosome XIII"/>
</dbReference>
<evidence type="ECO:0000259" key="10">
    <source>
        <dbReference type="Pfam" id="PF23294"/>
    </source>
</evidence>
<protein>
    <submittedName>
        <fullName evidence="11">SMC5-SMC6 complex localization factor 1</fullName>
    </submittedName>
</protein>
<dbReference type="GO" id="GO:2000781">
    <property type="term" value="P:positive regulation of double-strand break repair"/>
    <property type="evidence" value="ECO:0007669"/>
    <property type="project" value="InterPro"/>
</dbReference>
<dbReference type="Gene3D" id="3.40.50.10190">
    <property type="entry name" value="BRCT domain"/>
    <property type="match status" value="1"/>
</dbReference>
<accession>G3P835</accession>
<dbReference type="Ensembl" id="ENSGACT00000013784.2">
    <property type="protein sequence ID" value="ENSGACP00000013759.2"/>
    <property type="gene ID" value="ENSGACG00000010413.2"/>
</dbReference>
<evidence type="ECO:0000256" key="8">
    <source>
        <dbReference type="ARBA" id="ARBA00023242"/>
    </source>
</evidence>
<dbReference type="InterPro" id="IPR042479">
    <property type="entry name" value="Slf1"/>
</dbReference>
<keyword evidence="8" id="KW-0539">Nucleus</keyword>
<evidence type="ECO:0000256" key="5">
    <source>
        <dbReference type="ARBA" id="ARBA00022763"/>
    </source>
</evidence>
<evidence type="ECO:0000256" key="7">
    <source>
        <dbReference type="ARBA" id="ARBA00023212"/>
    </source>
</evidence>
<dbReference type="PROSITE" id="PS00092">
    <property type="entry name" value="N6_MTASE"/>
    <property type="match status" value="1"/>
</dbReference>
<evidence type="ECO:0000256" key="4">
    <source>
        <dbReference type="ARBA" id="ARBA00022737"/>
    </source>
</evidence>
<keyword evidence="3" id="KW-0963">Cytoplasm</keyword>
<dbReference type="GO" id="GO:0005813">
    <property type="term" value="C:centrosome"/>
    <property type="evidence" value="ECO:0007669"/>
    <property type="project" value="UniProtKB-SubCell"/>
</dbReference>
<dbReference type="GO" id="GO:0003676">
    <property type="term" value="F:nucleic acid binding"/>
    <property type="evidence" value="ECO:0007669"/>
    <property type="project" value="InterPro"/>
</dbReference>
<keyword evidence="5" id="KW-0227">DNA damage</keyword>
<evidence type="ECO:0000256" key="3">
    <source>
        <dbReference type="ARBA" id="ARBA00022490"/>
    </source>
</evidence>
<feature type="region of interest" description="Disordered" evidence="9">
    <location>
        <begin position="453"/>
        <end position="478"/>
    </location>
</feature>
<proteinExistence type="predicted"/>
<keyword evidence="12" id="KW-1185">Reference proteome</keyword>
<keyword evidence="7" id="KW-0206">Cytoskeleton</keyword>
<feature type="compositionally biased region" description="Polar residues" evidence="9">
    <location>
        <begin position="461"/>
        <end position="478"/>
    </location>
</feature>
<dbReference type="Pfam" id="PF23294">
    <property type="entry name" value="BRCT_TopB1_SLF1"/>
    <property type="match status" value="1"/>
</dbReference>
<dbReference type="eggNOG" id="KOG1929">
    <property type="taxonomic scope" value="Eukaryota"/>
</dbReference>
<dbReference type="GO" id="GO:0005634">
    <property type="term" value="C:nucleus"/>
    <property type="evidence" value="ECO:0007669"/>
    <property type="project" value="UniProtKB-SubCell"/>
</dbReference>
<comment type="subcellular location">
    <subcellularLocation>
        <location evidence="2">Cytoplasm</location>
        <location evidence="2">Cytoskeleton</location>
        <location evidence="2">Microtubule organizing center</location>
        <location evidence="2">Centrosome</location>
    </subcellularLocation>
    <subcellularLocation>
        <location evidence="1">Nucleus</location>
    </subcellularLocation>
</comment>